<dbReference type="PANTHER" id="PTHR21349">
    <property type="entry name" value="50S RIBOSOMAL PROTEIN L21"/>
    <property type="match status" value="1"/>
</dbReference>
<organism evidence="5">
    <name type="scientific">freshwater metagenome</name>
    <dbReference type="NCBI Taxonomy" id="449393"/>
    <lineage>
        <taxon>unclassified sequences</taxon>
        <taxon>metagenomes</taxon>
        <taxon>ecological metagenomes</taxon>
    </lineage>
</organism>
<dbReference type="Pfam" id="PF00829">
    <property type="entry name" value="Ribosomal_L21p"/>
    <property type="match status" value="1"/>
</dbReference>
<dbReference type="SUPFAM" id="SSF141091">
    <property type="entry name" value="L21p-like"/>
    <property type="match status" value="1"/>
</dbReference>
<name>A0A6J6T1U2_9ZZZZ</name>
<evidence type="ECO:0000313" key="9">
    <source>
        <dbReference type="EMBL" id="CAB4994363.1"/>
    </source>
</evidence>
<evidence type="ECO:0000313" key="7">
    <source>
        <dbReference type="EMBL" id="CAB4852980.1"/>
    </source>
</evidence>
<dbReference type="HAMAP" id="MF_01363">
    <property type="entry name" value="Ribosomal_bL21"/>
    <property type="match status" value="1"/>
</dbReference>
<dbReference type="GO" id="GO:0005840">
    <property type="term" value="C:ribosome"/>
    <property type="evidence" value="ECO:0007669"/>
    <property type="project" value="UniProtKB-KW"/>
</dbReference>
<dbReference type="NCBIfam" id="TIGR00061">
    <property type="entry name" value="L21"/>
    <property type="match status" value="1"/>
</dbReference>
<dbReference type="EMBL" id="CAEZYF010000025">
    <property type="protein sequence ID" value="CAB4741130.1"/>
    <property type="molecule type" value="Genomic_DNA"/>
</dbReference>
<keyword evidence="2" id="KW-0689">Ribosomal protein</keyword>
<dbReference type="EMBL" id="CAFAAV010000399">
    <property type="protein sequence ID" value="CAB4836332.1"/>
    <property type="molecule type" value="Genomic_DNA"/>
</dbReference>
<evidence type="ECO:0000313" key="6">
    <source>
        <dbReference type="EMBL" id="CAB4836332.1"/>
    </source>
</evidence>
<protein>
    <submittedName>
        <fullName evidence="5">Unannotated protein</fullName>
    </submittedName>
</protein>
<sequence length="103" mass="11357">MYAVIASGGKQARVAEGQQVHVELLNAEQGTEVNLTPVLVVDGETVLATPEQLKGATVTAKVIGWAKGPKIDGFTYKRRTNQRRRYGHRQQYHVIEITSIKKG</sequence>
<evidence type="ECO:0000313" key="4">
    <source>
        <dbReference type="EMBL" id="CAB4364955.1"/>
    </source>
</evidence>
<dbReference type="InterPro" id="IPR028909">
    <property type="entry name" value="bL21-like"/>
</dbReference>
<reference evidence="5" key="1">
    <citation type="submission" date="2020-05" db="EMBL/GenBank/DDBJ databases">
        <authorList>
            <person name="Chiriac C."/>
            <person name="Salcher M."/>
            <person name="Ghai R."/>
            <person name="Kavagutti S V."/>
        </authorList>
    </citation>
    <scope>NUCLEOTIDE SEQUENCE</scope>
</reference>
<gene>
    <name evidence="5" type="ORF">UFOPK2656_02911</name>
    <name evidence="6" type="ORF">UFOPK3099_03119</name>
    <name evidence="7" type="ORF">UFOPK3267_02504</name>
    <name evidence="8" type="ORF">UFOPK3651_02543</name>
    <name evidence="9" type="ORF">UFOPK3931_01690</name>
    <name evidence="4" type="ORF">UFOPK4189_02712</name>
</gene>
<dbReference type="EMBL" id="CAFBOL010000043">
    <property type="protein sequence ID" value="CAB4994363.1"/>
    <property type="molecule type" value="Genomic_DNA"/>
</dbReference>
<evidence type="ECO:0000313" key="8">
    <source>
        <dbReference type="EMBL" id="CAB4946375.1"/>
    </source>
</evidence>
<dbReference type="EMBL" id="CAFBMT010000017">
    <property type="protein sequence ID" value="CAB4946375.1"/>
    <property type="molecule type" value="Genomic_DNA"/>
</dbReference>
<proteinExistence type="inferred from homology"/>
<dbReference type="GO" id="GO:0003735">
    <property type="term" value="F:structural constituent of ribosome"/>
    <property type="evidence" value="ECO:0007669"/>
    <property type="project" value="InterPro"/>
</dbReference>
<comment type="similarity">
    <text evidence="1">Belongs to the bacterial ribosomal protein bL21 family.</text>
</comment>
<dbReference type="GO" id="GO:1990904">
    <property type="term" value="C:ribonucleoprotein complex"/>
    <property type="evidence" value="ECO:0007669"/>
    <property type="project" value="UniProtKB-KW"/>
</dbReference>
<dbReference type="EMBL" id="CAESGF010000021">
    <property type="protein sequence ID" value="CAB4364955.1"/>
    <property type="molecule type" value="Genomic_DNA"/>
</dbReference>
<dbReference type="EMBL" id="CAFBIY010000182">
    <property type="protein sequence ID" value="CAB4852980.1"/>
    <property type="molecule type" value="Genomic_DNA"/>
</dbReference>
<keyword evidence="3" id="KW-0687">Ribonucleoprotein</keyword>
<dbReference type="GO" id="GO:0003723">
    <property type="term" value="F:RNA binding"/>
    <property type="evidence" value="ECO:0007669"/>
    <property type="project" value="InterPro"/>
</dbReference>
<evidence type="ECO:0000256" key="2">
    <source>
        <dbReference type="ARBA" id="ARBA00022980"/>
    </source>
</evidence>
<dbReference type="InterPro" id="IPR001787">
    <property type="entry name" value="Ribosomal_bL21"/>
</dbReference>
<dbReference type="PANTHER" id="PTHR21349:SF0">
    <property type="entry name" value="LARGE RIBOSOMAL SUBUNIT PROTEIN BL21M"/>
    <property type="match status" value="1"/>
</dbReference>
<evidence type="ECO:0000256" key="3">
    <source>
        <dbReference type="ARBA" id="ARBA00023274"/>
    </source>
</evidence>
<evidence type="ECO:0000313" key="5">
    <source>
        <dbReference type="EMBL" id="CAB4741130.1"/>
    </source>
</evidence>
<dbReference type="AlphaFoldDB" id="A0A6J6T1U2"/>
<dbReference type="GO" id="GO:0005737">
    <property type="term" value="C:cytoplasm"/>
    <property type="evidence" value="ECO:0007669"/>
    <property type="project" value="UniProtKB-ARBA"/>
</dbReference>
<accession>A0A6J6T1U2</accession>
<evidence type="ECO:0000256" key="1">
    <source>
        <dbReference type="ARBA" id="ARBA00008563"/>
    </source>
</evidence>
<dbReference type="InterPro" id="IPR036164">
    <property type="entry name" value="bL21-like_sf"/>
</dbReference>
<dbReference type="GO" id="GO:0006412">
    <property type="term" value="P:translation"/>
    <property type="evidence" value="ECO:0007669"/>
    <property type="project" value="InterPro"/>
</dbReference>